<reference evidence="2" key="1">
    <citation type="submission" date="2020-05" db="EMBL/GenBank/DDBJ databases">
        <title>Phylogenomic resolution of chytrid fungi.</title>
        <authorList>
            <person name="Stajich J.E."/>
            <person name="Amses K."/>
            <person name="Simmons R."/>
            <person name="Seto K."/>
            <person name="Myers J."/>
            <person name="Bonds A."/>
            <person name="Quandt C.A."/>
            <person name="Barry K."/>
            <person name="Liu P."/>
            <person name="Grigoriev I."/>
            <person name="Longcore J.E."/>
            <person name="James T.Y."/>
        </authorList>
    </citation>
    <scope>NUCLEOTIDE SEQUENCE</scope>
    <source>
        <strain evidence="2">JEL0476</strain>
    </source>
</reference>
<dbReference type="SUPFAM" id="SSF53335">
    <property type="entry name" value="S-adenosyl-L-methionine-dependent methyltransferases"/>
    <property type="match status" value="1"/>
</dbReference>
<evidence type="ECO:0000313" key="3">
    <source>
        <dbReference type="Proteomes" id="UP001211065"/>
    </source>
</evidence>
<name>A0AAD5TU16_9FUNG</name>
<keyword evidence="3" id="KW-1185">Reference proteome</keyword>
<dbReference type="Gene3D" id="3.40.50.150">
    <property type="entry name" value="Vaccinia Virus protein VP39"/>
    <property type="match status" value="1"/>
</dbReference>
<dbReference type="AlphaFoldDB" id="A0AAD5TU16"/>
<organism evidence="2 3">
    <name type="scientific">Clydaea vesicula</name>
    <dbReference type="NCBI Taxonomy" id="447962"/>
    <lineage>
        <taxon>Eukaryota</taxon>
        <taxon>Fungi</taxon>
        <taxon>Fungi incertae sedis</taxon>
        <taxon>Chytridiomycota</taxon>
        <taxon>Chytridiomycota incertae sedis</taxon>
        <taxon>Chytridiomycetes</taxon>
        <taxon>Lobulomycetales</taxon>
        <taxon>Lobulomycetaceae</taxon>
        <taxon>Clydaea</taxon>
    </lineage>
</organism>
<dbReference type="PANTHER" id="PTHR34203:SF15">
    <property type="entry name" value="SLL1173 PROTEIN"/>
    <property type="match status" value="1"/>
</dbReference>
<evidence type="ECO:0000259" key="1">
    <source>
        <dbReference type="Pfam" id="PF05050"/>
    </source>
</evidence>
<dbReference type="PANTHER" id="PTHR34203">
    <property type="entry name" value="METHYLTRANSFERASE, FKBM FAMILY PROTEIN"/>
    <property type="match status" value="1"/>
</dbReference>
<dbReference type="InterPro" id="IPR052514">
    <property type="entry name" value="SAM-dependent_MTase"/>
</dbReference>
<accession>A0AAD5TU16</accession>
<comment type="caution">
    <text evidence="2">The sequence shown here is derived from an EMBL/GenBank/DDBJ whole genome shotgun (WGS) entry which is preliminary data.</text>
</comment>
<gene>
    <name evidence="2" type="ORF">HK099_001482</name>
</gene>
<dbReference type="EMBL" id="JADGJW010001418">
    <property type="protein sequence ID" value="KAJ3203515.1"/>
    <property type="molecule type" value="Genomic_DNA"/>
</dbReference>
<dbReference type="Proteomes" id="UP001211065">
    <property type="component" value="Unassembled WGS sequence"/>
</dbReference>
<evidence type="ECO:0000313" key="2">
    <source>
        <dbReference type="EMBL" id="KAJ3203515.1"/>
    </source>
</evidence>
<proteinExistence type="predicted"/>
<dbReference type="InterPro" id="IPR006342">
    <property type="entry name" value="FkbM_mtfrase"/>
</dbReference>
<protein>
    <recommendedName>
        <fullName evidence="1">Methyltransferase FkbM domain-containing protein</fullName>
    </recommendedName>
</protein>
<feature type="domain" description="Methyltransferase FkbM" evidence="1">
    <location>
        <begin position="35"/>
        <end position="209"/>
    </location>
</feature>
<dbReference type="Pfam" id="PF05050">
    <property type="entry name" value="Methyltransf_21"/>
    <property type="match status" value="1"/>
</dbReference>
<dbReference type="InterPro" id="IPR029063">
    <property type="entry name" value="SAM-dependent_MTases_sf"/>
</dbReference>
<sequence>MSDTFLLNNIENLPHYKKNCLFGEQKHPDFDVVIDVGAYDGSDYTIPGYNLGYTVFSFELNPANHQLCYNKFAAAGFKEGVDFTTIEVIPGQVPKFDSSKRPHIYFIKAGVSNRNAGIKVSGVDVYGQVDPKAKGDSPIVKIDDFISDESVYVFKADTQGHEYGVFSGGLKVLNGVIKFVSLEYWPQGHRENGFNSIDTLNLMFDAGFRCMDYKREYMPITRPSEIHEFTEFIDAIPRSTDALGGWVDVLCEH</sequence>